<dbReference type="Pfam" id="PF07748">
    <property type="entry name" value="Glyco_hydro_38C"/>
    <property type="match status" value="1"/>
</dbReference>
<dbReference type="InterPro" id="IPR011013">
    <property type="entry name" value="Gal_mutarotase_sf_dom"/>
</dbReference>
<dbReference type="InterPro" id="IPR015341">
    <property type="entry name" value="Glyco_hydro_38_cen"/>
</dbReference>
<dbReference type="InterPro" id="IPR011330">
    <property type="entry name" value="Glyco_hydro/deAcase_b/a-brl"/>
</dbReference>
<dbReference type="GO" id="GO:0006013">
    <property type="term" value="P:mannose metabolic process"/>
    <property type="evidence" value="ECO:0007669"/>
    <property type="project" value="InterPro"/>
</dbReference>
<dbReference type="InterPro" id="IPR000602">
    <property type="entry name" value="Glyco_hydro_38_N"/>
</dbReference>
<dbReference type="PANTHER" id="PTHR46017:SF1">
    <property type="entry name" value="ALPHA-MANNOSIDASE 2C1"/>
    <property type="match status" value="1"/>
</dbReference>
<evidence type="ECO:0008006" key="6">
    <source>
        <dbReference type="Google" id="ProtNLM"/>
    </source>
</evidence>
<evidence type="ECO:0000313" key="5">
    <source>
        <dbReference type="EMBL" id="KKO00709.1"/>
    </source>
</evidence>
<dbReference type="Gene3D" id="2.70.98.30">
    <property type="entry name" value="Golgi alpha-mannosidase II, domain 4"/>
    <property type="match status" value="1"/>
</dbReference>
<comment type="caution">
    <text evidence="5">The sequence shown here is derived from an EMBL/GenBank/DDBJ whole genome shotgun (WGS) entry which is preliminary data.</text>
</comment>
<protein>
    <recommendedName>
        <fullName evidence="6">Glycoside hydrolase family 38 central domain-containing protein</fullName>
    </recommendedName>
</protein>
<gene>
    <name evidence="5" type="ORF">LCGC14_0124830</name>
</gene>
<evidence type="ECO:0000259" key="4">
    <source>
        <dbReference type="Pfam" id="PF17677"/>
    </source>
</evidence>
<evidence type="ECO:0000259" key="2">
    <source>
        <dbReference type="Pfam" id="PF07748"/>
    </source>
</evidence>
<feature type="domain" description="Glycosyl hydrolases family 38 C-terminal" evidence="4">
    <location>
        <begin position="925"/>
        <end position="995"/>
    </location>
</feature>
<dbReference type="InterPro" id="IPR011682">
    <property type="entry name" value="Glyco_hydro_38_C"/>
</dbReference>
<dbReference type="Pfam" id="PF17677">
    <property type="entry name" value="Glyco_hydro38C2"/>
    <property type="match status" value="1"/>
</dbReference>
<evidence type="ECO:0000259" key="1">
    <source>
        <dbReference type="Pfam" id="PF01074"/>
    </source>
</evidence>
<name>A0A0F9Y7U1_9ZZZZ</name>
<dbReference type="GO" id="GO:0009313">
    <property type="term" value="P:oligosaccharide catabolic process"/>
    <property type="evidence" value="ECO:0007669"/>
    <property type="project" value="TreeGrafter"/>
</dbReference>
<reference evidence="5" key="1">
    <citation type="journal article" date="2015" name="Nature">
        <title>Complex archaea that bridge the gap between prokaryotes and eukaryotes.</title>
        <authorList>
            <person name="Spang A."/>
            <person name="Saw J.H."/>
            <person name="Jorgensen S.L."/>
            <person name="Zaremba-Niedzwiedzka K."/>
            <person name="Martijn J."/>
            <person name="Lind A.E."/>
            <person name="van Eijk R."/>
            <person name="Schleper C."/>
            <person name="Guy L."/>
            <person name="Ettema T.J."/>
        </authorList>
    </citation>
    <scope>NUCLEOTIDE SEQUENCE</scope>
</reference>
<dbReference type="GO" id="GO:0004559">
    <property type="term" value="F:alpha-mannosidase activity"/>
    <property type="evidence" value="ECO:0007669"/>
    <property type="project" value="InterPro"/>
</dbReference>
<dbReference type="Pfam" id="PF09261">
    <property type="entry name" value="Alpha-mann_mid"/>
    <property type="match status" value="1"/>
</dbReference>
<proteinExistence type="predicted"/>
<feature type="domain" description="Glycoside hydrolase family 38 central" evidence="3">
    <location>
        <begin position="448"/>
        <end position="506"/>
    </location>
</feature>
<dbReference type="AlphaFoldDB" id="A0A0F9Y7U1"/>
<dbReference type="EMBL" id="LAZR01000039">
    <property type="protein sequence ID" value="KKO00709.1"/>
    <property type="molecule type" value="Genomic_DNA"/>
</dbReference>
<evidence type="ECO:0000259" key="3">
    <source>
        <dbReference type="Pfam" id="PF09261"/>
    </source>
</evidence>
<dbReference type="InterPro" id="IPR028995">
    <property type="entry name" value="Glyco_hydro_57/38_cen_sf"/>
</dbReference>
<dbReference type="SUPFAM" id="SSF74650">
    <property type="entry name" value="Galactose mutarotase-like"/>
    <property type="match status" value="1"/>
</dbReference>
<dbReference type="InterPro" id="IPR027291">
    <property type="entry name" value="Glyco_hydro_38_N_sf"/>
</dbReference>
<dbReference type="Gene3D" id="2.60.40.2220">
    <property type="match status" value="1"/>
</dbReference>
<dbReference type="Pfam" id="PF01074">
    <property type="entry name" value="Glyco_hydro_38N"/>
    <property type="match status" value="1"/>
</dbReference>
<dbReference type="SUPFAM" id="SSF88688">
    <property type="entry name" value="Families 57/38 glycoside transferase middle domain"/>
    <property type="match status" value="1"/>
</dbReference>
<sequence length="1000" mass="109830">MTDSVTSPDVSKLFTPKAVRATNAAWRELLGAGNIPAEQADFGLLAKQDILAALADDNTAVIAGFFYRDNDGDGAYTPGEAATATVLGLPTLAGPGAGEATGYCTSYCFGPLKAGETYSVSYDVEGVESFSAELTAQPGLNLVHLPIVPTKPLVYVVPHSHFDPEWRDTYDGYILREVPQLLDRIKLLREQPEHCFVMDEECVLRPLVDRHPEIVDELRQRVLEGAIELKGVITAGELLMPLGESMIRQMTDGDLLASSLLGITVRPKIFWNIDNYGYGFQTPQLLLKAGRPYFVIGEYVKVQPRPHEGRERQMTEVRHSNSEAWDHPDFWLQGLDGSKVLVHRSNYGTQSPGTHLPIDEMLSHNSAFNFRGGDFMPAEETLPVFLREANDPEVAAKFEGAKTPWNWDVLKSPAGSCQHIIATSEQFYRAIENDPDLPTIQSESWLGFWDGCYETRARSRQISRRVECQLLTAEAISSGATLAGLPSALEDIREAWYGLLISHHHDPQLAVMGPYEIFEVMQRNMDSGRWAKRIIDRSTKFLTDRIATDAQPGTPVVVFNPVAWQASSVVEIDADATGDVRVVDPAGNEAPLQIVSDADGNTSLAFLAGEMPGAGWRTYYVQAGQASGAAMGVSVSEECIENEHVRVELADGLVQKIIETTTGKCLFAANDTAAVNELFVWDDEGCPAQIRPYDFMNTAKLLTRSSQVDRDVCVSEAGPARAAVDVSFAMEWGTFRQRIILQAGAPWVDFETHVEWFPEAEGGRRIRAAFPWAAGDAKVRRDIPFGVIDWEPTDTIIPTNSWLGLADEQETVGAAMIHDGTCSQQVRDNLMWQTLFRSTRVPGDIKDDKPDPPCGWDVSGDTALEEGAGIYRQRLVVHTGTWQQAAVPQRALEFTMPMSTVAADRHGGELAGEKSDLAVEGDGLVVCAWKQSDFTDGTVVRVYNTTGQAVSGALTLGFDVSEADETNFREEHTGALTIQDGRIALEFGPYEIKTVRLAAR</sequence>
<dbReference type="Gene3D" id="2.60.40.1180">
    <property type="entry name" value="Golgi alpha-mannosidase II"/>
    <property type="match status" value="1"/>
</dbReference>
<feature type="domain" description="Glycosyl hydrolase family 38 C-terminal" evidence="2">
    <location>
        <begin position="640"/>
        <end position="842"/>
    </location>
</feature>
<dbReference type="InterPro" id="IPR013780">
    <property type="entry name" value="Glyco_hydro_b"/>
</dbReference>
<feature type="domain" description="Glycoside hydrolase family 38 N-terminal" evidence="1">
    <location>
        <begin position="154"/>
        <end position="299"/>
    </location>
</feature>
<accession>A0A0F9Y7U1</accession>
<dbReference type="SUPFAM" id="SSF88713">
    <property type="entry name" value="Glycoside hydrolase/deacetylase"/>
    <property type="match status" value="1"/>
</dbReference>
<dbReference type="Gene3D" id="3.20.110.10">
    <property type="entry name" value="Glycoside hydrolase 38, N terminal domain"/>
    <property type="match status" value="1"/>
</dbReference>
<dbReference type="InterPro" id="IPR041147">
    <property type="entry name" value="GH38_C"/>
</dbReference>
<organism evidence="5">
    <name type="scientific">marine sediment metagenome</name>
    <dbReference type="NCBI Taxonomy" id="412755"/>
    <lineage>
        <taxon>unclassified sequences</taxon>
        <taxon>metagenomes</taxon>
        <taxon>ecological metagenomes</taxon>
    </lineage>
</organism>
<dbReference type="GO" id="GO:0030246">
    <property type="term" value="F:carbohydrate binding"/>
    <property type="evidence" value="ECO:0007669"/>
    <property type="project" value="InterPro"/>
</dbReference>
<dbReference type="PANTHER" id="PTHR46017">
    <property type="entry name" value="ALPHA-MANNOSIDASE 2C1"/>
    <property type="match status" value="1"/>
</dbReference>